<dbReference type="Proteomes" id="UP000593571">
    <property type="component" value="Unassembled WGS sequence"/>
</dbReference>
<proteinExistence type="predicted"/>
<reference evidence="1 2" key="1">
    <citation type="journal article" date="2020" name="Nature">
        <title>Six reference-quality genomes reveal evolution of bat adaptations.</title>
        <authorList>
            <person name="Jebb D."/>
            <person name="Huang Z."/>
            <person name="Pippel M."/>
            <person name="Hughes G.M."/>
            <person name="Lavrichenko K."/>
            <person name="Devanna P."/>
            <person name="Winkler S."/>
            <person name="Jermiin L.S."/>
            <person name="Skirmuntt E.C."/>
            <person name="Katzourakis A."/>
            <person name="Burkitt-Gray L."/>
            <person name="Ray D.A."/>
            <person name="Sullivan K.A.M."/>
            <person name="Roscito J.G."/>
            <person name="Kirilenko B.M."/>
            <person name="Davalos L.M."/>
            <person name="Corthals A.P."/>
            <person name="Power M.L."/>
            <person name="Jones G."/>
            <person name="Ransome R.D."/>
            <person name="Dechmann D.K.N."/>
            <person name="Locatelli A.G."/>
            <person name="Puechmaille S.J."/>
            <person name="Fedrigo O."/>
            <person name="Jarvis E.D."/>
            <person name="Hiller M."/>
            <person name="Vernes S.C."/>
            <person name="Myers E.W."/>
            <person name="Teeling E.C."/>
        </authorList>
    </citation>
    <scope>NUCLEOTIDE SEQUENCE [LARGE SCALE GENOMIC DNA]</scope>
    <source>
        <strain evidence="1">MRouAeg1</strain>
        <tissue evidence="1">Muscle</tissue>
    </source>
</reference>
<accession>A0A7J8CIC5</accession>
<gene>
    <name evidence="1" type="ORF">HJG63_009124</name>
</gene>
<dbReference type="AlphaFoldDB" id="A0A7J8CIC5"/>
<evidence type="ECO:0000313" key="1">
    <source>
        <dbReference type="EMBL" id="KAF6410644.1"/>
    </source>
</evidence>
<organism evidence="1 2">
    <name type="scientific">Rousettus aegyptiacus</name>
    <name type="common">Egyptian fruit bat</name>
    <name type="synonym">Pteropus aegyptiacus</name>
    <dbReference type="NCBI Taxonomy" id="9407"/>
    <lineage>
        <taxon>Eukaryota</taxon>
        <taxon>Metazoa</taxon>
        <taxon>Chordata</taxon>
        <taxon>Craniata</taxon>
        <taxon>Vertebrata</taxon>
        <taxon>Euteleostomi</taxon>
        <taxon>Mammalia</taxon>
        <taxon>Eutheria</taxon>
        <taxon>Laurasiatheria</taxon>
        <taxon>Chiroptera</taxon>
        <taxon>Yinpterochiroptera</taxon>
        <taxon>Pteropodoidea</taxon>
        <taxon>Pteropodidae</taxon>
        <taxon>Rousettinae</taxon>
        <taxon>Rousettus</taxon>
    </lineage>
</organism>
<sequence length="136" mass="14683">MLQLSQRLPVGATSGWLLCHFNVTPFECPPAFVSPTMFQASFELGLPQTWRQCHSPRESSAFRECAVRNQTARHTLFSATLSATEGSRRLEVVPVTKNSGAGCVTDCPLLPRNKQSPALSGLKAPPRVTMAPGCVG</sequence>
<comment type="caution">
    <text evidence="1">The sequence shown here is derived from an EMBL/GenBank/DDBJ whole genome shotgun (WGS) entry which is preliminary data.</text>
</comment>
<dbReference type="EMBL" id="JACASE010000014">
    <property type="protein sequence ID" value="KAF6410644.1"/>
    <property type="molecule type" value="Genomic_DNA"/>
</dbReference>
<keyword evidence="2" id="KW-1185">Reference proteome</keyword>
<name>A0A7J8CIC5_ROUAE</name>
<evidence type="ECO:0000313" key="2">
    <source>
        <dbReference type="Proteomes" id="UP000593571"/>
    </source>
</evidence>
<protein>
    <submittedName>
        <fullName evidence="1">Uncharacterized protein</fullName>
    </submittedName>
</protein>